<evidence type="ECO:0000313" key="2">
    <source>
        <dbReference type="EMBL" id="KAF9061934.1"/>
    </source>
</evidence>
<feature type="region of interest" description="Disordered" evidence="1">
    <location>
        <begin position="95"/>
        <end position="170"/>
    </location>
</feature>
<proteinExistence type="predicted"/>
<evidence type="ECO:0000313" key="3">
    <source>
        <dbReference type="Proteomes" id="UP000772434"/>
    </source>
</evidence>
<evidence type="ECO:0000256" key="1">
    <source>
        <dbReference type="SAM" id="MobiDB-lite"/>
    </source>
</evidence>
<name>A0A9P5PAG3_9AGAR</name>
<feature type="compositionally biased region" description="Basic and acidic residues" evidence="1">
    <location>
        <begin position="109"/>
        <end position="128"/>
    </location>
</feature>
<dbReference type="OrthoDB" id="2340858at2759"/>
<dbReference type="Proteomes" id="UP000772434">
    <property type="component" value="Unassembled WGS sequence"/>
</dbReference>
<sequence length="324" mass="35886">MSAFAKLPETETEPFLAPKRKAVTDTSLPAGVSHIWVLEGAPDSSIHLLIRQEYKDALVAILTWMKKINERAEYEDSSSLRDETKAVDVDSDPSRFYLKNTKQSSKATANEDKDGLTGRVARAERIGEDNENSSEDDDPVPIPLTHTPAEGGDSSDPLNEDDVVSPTETDSIPLKRTTLLSSLDKFPNPFKDFGSISIDNGLVITGSLGIGKSYFLFLVLHLRRAKNLPTLYAKGAIKQPNKNTTAPNQTIDMFKTVALTWVTKLRQLLELSREKPSWGVRVYEGTRQTLALARIVISSPRPNSGPSYDISTKEPSLWSRIIPY</sequence>
<accession>A0A9P5PAG3</accession>
<dbReference type="AlphaFoldDB" id="A0A9P5PAG3"/>
<reference evidence="2" key="1">
    <citation type="submission" date="2020-11" db="EMBL/GenBank/DDBJ databases">
        <authorList>
            <consortium name="DOE Joint Genome Institute"/>
            <person name="Ahrendt S."/>
            <person name="Riley R."/>
            <person name="Andreopoulos W."/>
            <person name="Labutti K."/>
            <person name="Pangilinan J."/>
            <person name="Ruiz-Duenas F.J."/>
            <person name="Barrasa J.M."/>
            <person name="Sanchez-Garcia M."/>
            <person name="Camarero S."/>
            <person name="Miyauchi S."/>
            <person name="Serrano A."/>
            <person name="Linde D."/>
            <person name="Babiker R."/>
            <person name="Drula E."/>
            <person name="Ayuso-Fernandez I."/>
            <person name="Pacheco R."/>
            <person name="Padilla G."/>
            <person name="Ferreira P."/>
            <person name="Barriuso J."/>
            <person name="Kellner H."/>
            <person name="Castanera R."/>
            <person name="Alfaro M."/>
            <person name="Ramirez L."/>
            <person name="Pisabarro A.G."/>
            <person name="Kuo A."/>
            <person name="Tritt A."/>
            <person name="Lipzen A."/>
            <person name="He G."/>
            <person name="Yan M."/>
            <person name="Ng V."/>
            <person name="Cullen D."/>
            <person name="Martin F."/>
            <person name="Rosso M.-N."/>
            <person name="Henrissat B."/>
            <person name="Hibbett D."/>
            <person name="Martinez A.T."/>
            <person name="Grigoriev I.V."/>
        </authorList>
    </citation>
    <scope>NUCLEOTIDE SEQUENCE</scope>
    <source>
        <strain evidence="2">AH 40177</strain>
    </source>
</reference>
<gene>
    <name evidence="2" type="ORF">BDP27DRAFT_1406429</name>
</gene>
<protein>
    <submittedName>
        <fullName evidence="2">Uncharacterized protein</fullName>
    </submittedName>
</protein>
<organism evidence="2 3">
    <name type="scientific">Rhodocollybia butyracea</name>
    <dbReference type="NCBI Taxonomy" id="206335"/>
    <lineage>
        <taxon>Eukaryota</taxon>
        <taxon>Fungi</taxon>
        <taxon>Dikarya</taxon>
        <taxon>Basidiomycota</taxon>
        <taxon>Agaricomycotina</taxon>
        <taxon>Agaricomycetes</taxon>
        <taxon>Agaricomycetidae</taxon>
        <taxon>Agaricales</taxon>
        <taxon>Marasmiineae</taxon>
        <taxon>Omphalotaceae</taxon>
        <taxon>Rhodocollybia</taxon>
    </lineage>
</organism>
<dbReference type="EMBL" id="JADNRY010000186">
    <property type="protein sequence ID" value="KAF9061934.1"/>
    <property type="molecule type" value="Genomic_DNA"/>
</dbReference>
<comment type="caution">
    <text evidence="2">The sequence shown here is derived from an EMBL/GenBank/DDBJ whole genome shotgun (WGS) entry which is preliminary data.</text>
</comment>
<feature type="compositionally biased region" description="Acidic residues" evidence="1">
    <location>
        <begin position="129"/>
        <end position="139"/>
    </location>
</feature>
<keyword evidence="3" id="KW-1185">Reference proteome</keyword>